<dbReference type="InterPro" id="IPR027405">
    <property type="entry name" value="YidB-like"/>
</dbReference>
<dbReference type="EMBL" id="CP091508">
    <property type="protein sequence ID" value="UOO81022.1"/>
    <property type="molecule type" value="Genomic_DNA"/>
</dbReference>
<evidence type="ECO:0000313" key="2">
    <source>
        <dbReference type="Proteomes" id="UP000829817"/>
    </source>
</evidence>
<reference evidence="1 2" key="1">
    <citation type="journal article" date="2022" name="Res Sq">
        <title>Evolution of multicellular longitudinally dividing oral cavity symbionts (Neisseriaceae).</title>
        <authorList>
            <person name="Nyongesa S."/>
            <person name="Weber P."/>
            <person name="Bernet E."/>
            <person name="Pullido F."/>
            <person name="Nieckarz M."/>
            <person name="Delaby M."/>
            <person name="Nieves C."/>
            <person name="Viehboeck T."/>
            <person name="Krause N."/>
            <person name="Rivera-Millot A."/>
            <person name="Nakamura A."/>
            <person name="Vischer N."/>
            <person name="VanNieuwenhze M."/>
            <person name="Brun Y."/>
            <person name="Cava F."/>
            <person name="Bulgheresi S."/>
            <person name="Veyrier F."/>
        </authorList>
    </citation>
    <scope>NUCLEOTIDE SEQUENCE [LARGE SCALE GENOMIC DNA]</scope>
    <source>
        <strain evidence="1 2">CCUG 63373m</strain>
    </source>
</reference>
<dbReference type="RefSeq" id="WP_244784092.1">
    <property type="nucleotide sequence ID" value="NZ_CP091508.1"/>
</dbReference>
<gene>
    <name evidence="1" type="ORF">LVJ83_08510</name>
</gene>
<dbReference type="Gene3D" id="1.10.10.690">
    <property type="entry name" value="YidB-like"/>
    <property type="match status" value="1"/>
</dbReference>
<dbReference type="InterPro" id="IPR045372">
    <property type="entry name" value="YidB"/>
</dbReference>
<dbReference type="Proteomes" id="UP000829817">
    <property type="component" value="Chromosome"/>
</dbReference>
<protein>
    <submittedName>
        <fullName evidence="1">YidB family protein</fullName>
    </submittedName>
</protein>
<keyword evidence="2" id="KW-1185">Reference proteome</keyword>
<dbReference type="SUPFAM" id="SSF140804">
    <property type="entry name" value="YidB-like"/>
    <property type="match status" value="1"/>
</dbReference>
<organism evidence="1 2">
    <name type="scientific">Uruburuella testudinis</name>
    <dbReference type="NCBI Taxonomy" id="1282863"/>
    <lineage>
        <taxon>Bacteria</taxon>
        <taxon>Pseudomonadati</taxon>
        <taxon>Pseudomonadota</taxon>
        <taxon>Betaproteobacteria</taxon>
        <taxon>Neisseriales</taxon>
        <taxon>Neisseriaceae</taxon>
        <taxon>Uruburuella</taxon>
    </lineage>
</organism>
<dbReference type="Pfam" id="PF20159">
    <property type="entry name" value="YidB"/>
    <property type="match status" value="1"/>
</dbReference>
<evidence type="ECO:0000313" key="1">
    <source>
        <dbReference type="EMBL" id="UOO81022.1"/>
    </source>
</evidence>
<sequence length="141" mass="14200">MALMDSLINAAASALGNQNGQGGQQNDAIAMVMELVRQNGGVGNLINQLQQGGLGGALESWISSNSANQSVSGNDLQSALGGGVIDQLAGKFGMSGQQAGDLLAQYLPNLVDSATPNGTAQDADGFGLDDLASLVLKNLVK</sequence>
<accession>A0ABY4DQY2</accession>
<name>A0ABY4DQY2_9NEIS</name>
<proteinExistence type="predicted"/>